<sequence>MDTPQSEKPGVRWLVPAGIAVTAGVLIGAATPAGAVVVTEIQHFMDFYSGVFTLVGLTVSMVAGLVATDRMILKIQHRILAQALHRAATLISMAFLVSHVVIEILTRNADVVQVLLPIGRTSAIALGTVAAHLMIIVALTGVARARFATGRRPWLWRALHWLSYAAWILAIIHGLLAGRQAPVWVTWSYLVCVAGVGVALLARGLVTVRPRGGEEELPEESRSKAAKRKAAREASRSAQQAANERIKVSR</sequence>
<protein>
    <recommendedName>
        <fullName evidence="5">DMSO/TMAO reductase YedYZ, heme-binding membrane subunit</fullName>
    </recommendedName>
</protein>
<evidence type="ECO:0000313" key="3">
    <source>
        <dbReference type="EMBL" id="MBC6465387.1"/>
    </source>
</evidence>
<keyword evidence="4" id="KW-1185">Reference proteome</keyword>
<evidence type="ECO:0008006" key="5">
    <source>
        <dbReference type="Google" id="ProtNLM"/>
    </source>
</evidence>
<feature type="transmembrane region" description="Helical" evidence="2">
    <location>
        <begin position="47"/>
        <end position="67"/>
    </location>
</feature>
<comment type="caution">
    <text evidence="3">The sequence shown here is derived from an EMBL/GenBank/DDBJ whole genome shotgun (WGS) entry which is preliminary data.</text>
</comment>
<evidence type="ECO:0000256" key="2">
    <source>
        <dbReference type="SAM" id="Phobius"/>
    </source>
</evidence>
<evidence type="ECO:0000313" key="4">
    <source>
        <dbReference type="Proteomes" id="UP000805614"/>
    </source>
</evidence>
<name>A0ABR7LLN4_9ACTN</name>
<feature type="compositionally biased region" description="Basic and acidic residues" evidence="1">
    <location>
        <begin position="211"/>
        <end position="223"/>
    </location>
</feature>
<feature type="transmembrane region" description="Helical" evidence="2">
    <location>
        <begin position="12"/>
        <end position="35"/>
    </location>
</feature>
<accession>A0ABR7LLN4</accession>
<feature type="transmembrane region" description="Helical" evidence="2">
    <location>
        <begin position="154"/>
        <end position="176"/>
    </location>
</feature>
<keyword evidence="2" id="KW-1133">Transmembrane helix</keyword>
<keyword evidence="2" id="KW-0812">Transmembrane</keyword>
<dbReference type="EMBL" id="JABVEC010000004">
    <property type="protein sequence ID" value="MBC6465387.1"/>
    <property type="molecule type" value="Genomic_DNA"/>
</dbReference>
<evidence type="ECO:0000256" key="1">
    <source>
        <dbReference type="SAM" id="MobiDB-lite"/>
    </source>
</evidence>
<dbReference type="Proteomes" id="UP000805614">
    <property type="component" value="Unassembled WGS sequence"/>
</dbReference>
<keyword evidence="2" id="KW-0472">Membrane</keyword>
<proteinExistence type="predicted"/>
<reference evidence="3 4" key="1">
    <citation type="submission" date="2020-06" db="EMBL/GenBank/DDBJ databases">
        <title>Actinomadura xiongansis sp. nov., isolated from soil of Baiyangdian.</title>
        <authorList>
            <person name="Zhang X."/>
        </authorList>
    </citation>
    <scope>NUCLEOTIDE SEQUENCE [LARGE SCALE GENOMIC DNA]</scope>
    <source>
        <strain evidence="3 4">HBUM206468</strain>
    </source>
</reference>
<dbReference type="RefSeq" id="WP_187242393.1">
    <property type="nucleotide sequence ID" value="NZ_BAAAOK010000015.1"/>
</dbReference>
<organism evidence="3 4">
    <name type="scientific">Actinomadura alba</name>
    <dbReference type="NCBI Taxonomy" id="406431"/>
    <lineage>
        <taxon>Bacteria</taxon>
        <taxon>Bacillati</taxon>
        <taxon>Actinomycetota</taxon>
        <taxon>Actinomycetes</taxon>
        <taxon>Streptosporangiales</taxon>
        <taxon>Thermomonosporaceae</taxon>
        <taxon>Actinomadura</taxon>
    </lineage>
</organism>
<feature type="transmembrane region" description="Helical" evidence="2">
    <location>
        <begin position="79"/>
        <end position="102"/>
    </location>
</feature>
<gene>
    <name evidence="3" type="ORF">HKK74_07760</name>
</gene>
<feature type="region of interest" description="Disordered" evidence="1">
    <location>
        <begin position="211"/>
        <end position="250"/>
    </location>
</feature>
<feature type="transmembrane region" description="Helical" evidence="2">
    <location>
        <begin position="122"/>
        <end position="142"/>
    </location>
</feature>
<feature type="transmembrane region" description="Helical" evidence="2">
    <location>
        <begin position="182"/>
        <end position="202"/>
    </location>
</feature>